<evidence type="ECO:0000259" key="2">
    <source>
        <dbReference type="Pfam" id="PF07995"/>
    </source>
</evidence>
<reference evidence="3 4" key="1">
    <citation type="submission" date="2022-01" db="EMBL/GenBank/DDBJ databases">
        <title>Alkalihalobacillus sp. EGI L200015, a novel bacterium isolated from a salt lake sediment.</title>
        <authorList>
            <person name="Gao L."/>
            <person name="Fang B.-Z."/>
            <person name="Li W.-J."/>
        </authorList>
    </citation>
    <scope>NUCLEOTIDE SEQUENCE [LARGE SCALE GENOMIC DNA]</scope>
    <source>
        <strain evidence="3 4">KCTC 12718</strain>
    </source>
</reference>
<dbReference type="RefSeq" id="WP_236335680.1">
    <property type="nucleotide sequence ID" value="NZ_JAKIJS010000001.1"/>
</dbReference>
<dbReference type="InterPro" id="IPR012938">
    <property type="entry name" value="Glc/Sorbosone_DH"/>
</dbReference>
<gene>
    <name evidence="3" type="ORF">L2716_12640</name>
</gene>
<dbReference type="Gene3D" id="2.120.10.30">
    <property type="entry name" value="TolB, C-terminal domain"/>
    <property type="match status" value="1"/>
</dbReference>
<dbReference type="SUPFAM" id="SSF50952">
    <property type="entry name" value="Soluble quinoprotein glucose dehydrogenase"/>
    <property type="match status" value="1"/>
</dbReference>
<evidence type="ECO:0000256" key="1">
    <source>
        <dbReference type="SAM" id="MobiDB-lite"/>
    </source>
</evidence>
<name>A0ABS9H412_9BACL</name>
<organism evidence="3 4">
    <name type="scientific">Pseudalkalibacillus berkeleyi</name>
    <dbReference type="NCBI Taxonomy" id="1069813"/>
    <lineage>
        <taxon>Bacteria</taxon>
        <taxon>Bacillati</taxon>
        <taxon>Bacillota</taxon>
        <taxon>Bacilli</taxon>
        <taxon>Bacillales</taxon>
        <taxon>Fictibacillaceae</taxon>
        <taxon>Pseudalkalibacillus</taxon>
    </lineage>
</organism>
<keyword evidence="4" id="KW-1185">Reference proteome</keyword>
<protein>
    <submittedName>
        <fullName evidence="3">PQQ-dependent sugar dehydrogenase</fullName>
    </submittedName>
</protein>
<sequence>MALGLMGCSSNQEDNHDTSEYKGTSKPAYEENRQDAEILATKLKVPWQINVINDTVFYLSGRTGEVYSIKGDSKQKQKINLSEKVVARTEGGLLGFLILEQQSEPLEAIVYHTYQKDGKLLNRVVRVQKEESVWLETSVLLENIPGGPIHNGGRIALGPDGFLYITTGDAGNKALSQDSKSLAGKILRIQLDGKIPADNPIAESPIYSIGHRNPQGLGWDSDGTMYSSEHGSRGHDEINKIVPGGNYGWPNIQGDEEQEGMIRPVFHSGNETWAPSGLDISGSKIYVAALAGEQIRVFDLKKGTHSVWKDGYGRMRDVKIVDEYLYTVTNNTDGRGKPKKNDDRLLRFKVN</sequence>
<evidence type="ECO:0000313" key="4">
    <source>
        <dbReference type="Proteomes" id="UP001649381"/>
    </source>
</evidence>
<feature type="region of interest" description="Disordered" evidence="1">
    <location>
        <begin position="1"/>
        <end position="28"/>
    </location>
</feature>
<dbReference type="Pfam" id="PF07995">
    <property type="entry name" value="GSDH"/>
    <property type="match status" value="1"/>
</dbReference>
<accession>A0ABS9H412</accession>
<dbReference type="InterPro" id="IPR011042">
    <property type="entry name" value="6-blade_b-propeller_TolB-like"/>
</dbReference>
<feature type="domain" description="Glucose/Sorbosone dehydrogenase" evidence="2">
    <location>
        <begin position="43"/>
        <end position="335"/>
    </location>
</feature>
<proteinExistence type="predicted"/>
<evidence type="ECO:0000313" key="3">
    <source>
        <dbReference type="EMBL" id="MCF6138577.1"/>
    </source>
</evidence>
<dbReference type="EMBL" id="JAKIJS010000001">
    <property type="protein sequence ID" value="MCF6138577.1"/>
    <property type="molecule type" value="Genomic_DNA"/>
</dbReference>
<dbReference type="PANTHER" id="PTHR19328">
    <property type="entry name" value="HEDGEHOG-INTERACTING PROTEIN"/>
    <property type="match status" value="1"/>
</dbReference>
<dbReference type="InterPro" id="IPR011041">
    <property type="entry name" value="Quinoprot_gluc/sorb_DH_b-prop"/>
</dbReference>
<comment type="caution">
    <text evidence="3">The sequence shown here is derived from an EMBL/GenBank/DDBJ whole genome shotgun (WGS) entry which is preliminary data.</text>
</comment>
<dbReference type="Proteomes" id="UP001649381">
    <property type="component" value="Unassembled WGS sequence"/>
</dbReference>
<dbReference type="PANTHER" id="PTHR19328:SF13">
    <property type="entry name" value="HIPL1 PROTEIN"/>
    <property type="match status" value="1"/>
</dbReference>